<dbReference type="Proteomes" id="UP000094487">
    <property type="component" value="Unassembled WGS sequence"/>
</dbReference>
<accession>A0A1E3LZM7</accession>
<dbReference type="EMBL" id="MDDS01000007">
    <property type="protein sequence ID" value="ODP39178.1"/>
    <property type="molecule type" value="Genomic_DNA"/>
</dbReference>
<dbReference type="GO" id="GO:0016829">
    <property type="term" value="F:lyase activity"/>
    <property type="evidence" value="ECO:0007669"/>
    <property type="project" value="UniProtKB-KW"/>
</dbReference>
<name>A0A1E3LZM7_9SPHN</name>
<dbReference type="InterPro" id="IPR008878">
    <property type="entry name" value="Transposase_IS66_Orf2"/>
</dbReference>
<reference evidence="1 2" key="1">
    <citation type="submission" date="2016-08" db="EMBL/GenBank/DDBJ databases">
        <title>Draft genome of the agarase producing Sphingomonas sp. MCT13.</title>
        <authorList>
            <person name="D'Andrea M.M."/>
            <person name="Rossolini G.M."/>
            <person name="Thaller M.C."/>
        </authorList>
    </citation>
    <scope>NUCLEOTIDE SEQUENCE [LARGE SCALE GENOMIC DNA]</scope>
    <source>
        <strain evidence="1 2">MCT13</strain>
    </source>
</reference>
<dbReference type="PANTHER" id="PTHR36455:SF1">
    <property type="entry name" value="BLR8292 PROTEIN"/>
    <property type="match status" value="1"/>
</dbReference>
<dbReference type="Pfam" id="PF05717">
    <property type="entry name" value="TnpB_IS66"/>
    <property type="match status" value="1"/>
</dbReference>
<dbReference type="AlphaFoldDB" id="A0A1E3LZM7"/>
<dbReference type="PANTHER" id="PTHR36455">
    <property type="match status" value="1"/>
</dbReference>
<keyword evidence="2" id="KW-1185">Reference proteome</keyword>
<keyword evidence="1" id="KW-0456">Lyase</keyword>
<organism evidence="1 2">
    <name type="scientific">Sphingomonas turrisvirgatae</name>
    <dbReference type="NCBI Taxonomy" id="1888892"/>
    <lineage>
        <taxon>Bacteria</taxon>
        <taxon>Pseudomonadati</taxon>
        <taxon>Pseudomonadota</taxon>
        <taxon>Alphaproteobacteria</taxon>
        <taxon>Sphingomonadales</taxon>
        <taxon>Sphingomonadaceae</taxon>
        <taxon>Sphingomonas</taxon>
    </lineage>
</organism>
<evidence type="ECO:0000313" key="1">
    <source>
        <dbReference type="EMBL" id="ODP39178.1"/>
    </source>
</evidence>
<dbReference type="OrthoDB" id="9801450at2"/>
<protein>
    <submittedName>
        <fullName evidence="1">Isocitrate lyase</fullName>
    </submittedName>
</protein>
<dbReference type="NCBIfam" id="NF033819">
    <property type="entry name" value="IS66_TnpB"/>
    <property type="match status" value="1"/>
</dbReference>
<sequence length="117" mass="13001">MISLAPGTKVYLASKPVSMRLGFDGLAALVRPLFAVEPYAGHVFLFRSRSGSYLKALHWDGTGLCLFAKRLERHRFVWPPLVEGGVVLTPAQFALLIEAMDWRRTVAPPAPRLPVQM</sequence>
<comment type="caution">
    <text evidence="1">The sequence shown here is derived from an EMBL/GenBank/DDBJ whole genome shotgun (WGS) entry which is preliminary data.</text>
</comment>
<dbReference type="RefSeq" id="WP_066760231.1">
    <property type="nucleotide sequence ID" value="NZ_MDDS01000007.1"/>
</dbReference>
<evidence type="ECO:0000313" key="2">
    <source>
        <dbReference type="Proteomes" id="UP000094487"/>
    </source>
</evidence>
<dbReference type="STRING" id="1888892.BFL28_11515"/>
<gene>
    <name evidence="1" type="ORF">BFL28_11515</name>
</gene>
<proteinExistence type="predicted"/>